<dbReference type="InterPro" id="IPR003789">
    <property type="entry name" value="Asn/Gln_tRNA_amidoTrase-B-like"/>
</dbReference>
<sequence length="441" mass="49163">MDKYKPIIGLEVHIELSTKTKMFCSCPADHFGKPPNSQVCPVCLGLPGALPVANTEAIVSTIKLGLSFASRVNLFSKFDRKHYFYPDLPKGYQISQYDLPFCVGGFWEGISGYKVRIRRIHLEEDTGKLVHTEVNSKKASLVDFNRSGVPLVELVTEPDFSDPSEIASFLKEVQKVVRYLGISSADMEKGSMRLEANVSVATDGGKLPDYKVELKNINSFRFLEKAIKSEVERQIKLLTKGEAPSQETRGYDERSGGTFSQRSKEEAKDYRYFPEPDIPPIVFSEEEVGNIRKQIPELPRQASQRYIRDYKLPANYINVLTSDPARSLYFQEAAKLGQLHGISAMQIADFMVNKSWDSDFPEPAGLIKKIVALGKKEFAKAPEVAKAVEQVVGEESKAVEDFSKGKVAVVGYLLGQVQKKLKGTGEPTLINKLLLKRLQGG</sequence>
<dbReference type="Proteomes" id="UP000176198">
    <property type="component" value="Unassembled WGS sequence"/>
</dbReference>
<dbReference type="InterPro" id="IPR017959">
    <property type="entry name" value="Asn/Gln-tRNA_amidoTrfase_suB/E"/>
</dbReference>
<evidence type="ECO:0000256" key="2">
    <source>
        <dbReference type="ARBA" id="ARBA00011123"/>
    </source>
</evidence>
<keyword evidence="5 10" id="KW-0067">ATP-binding</keyword>
<dbReference type="SMART" id="SM00845">
    <property type="entry name" value="GatB_Yqey"/>
    <property type="match status" value="1"/>
</dbReference>
<keyword evidence="4 10" id="KW-0547">Nucleotide-binding</keyword>
<dbReference type="Pfam" id="PF02637">
    <property type="entry name" value="GatB_Yqey"/>
    <property type="match status" value="1"/>
</dbReference>
<evidence type="ECO:0000256" key="4">
    <source>
        <dbReference type="ARBA" id="ARBA00022741"/>
    </source>
</evidence>
<feature type="domain" description="Asn/Gln amidotransferase" evidence="12">
    <location>
        <begin position="297"/>
        <end position="438"/>
    </location>
</feature>
<dbReference type="GO" id="GO:0050567">
    <property type="term" value="F:glutaminyl-tRNA synthase (glutamine-hydrolyzing) activity"/>
    <property type="evidence" value="ECO:0007669"/>
    <property type="project" value="UniProtKB-UniRule"/>
</dbReference>
<comment type="catalytic activity">
    <reaction evidence="9 10">
        <text>L-glutamyl-tRNA(Gln) + L-glutamine + ATP + H2O = L-glutaminyl-tRNA(Gln) + L-glutamate + ADP + phosphate + H(+)</text>
        <dbReference type="Rhea" id="RHEA:17521"/>
        <dbReference type="Rhea" id="RHEA-COMP:9681"/>
        <dbReference type="Rhea" id="RHEA-COMP:9684"/>
        <dbReference type="ChEBI" id="CHEBI:15377"/>
        <dbReference type="ChEBI" id="CHEBI:15378"/>
        <dbReference type="ChEBI" id="CHEBI:29985"/>
        <dbReference type="ChEBI" id="CHEBI:30616"/>
        <dbReference type="ChEBI" id="CHEBI:43474"/>
        <dbReference type="ChEBI" id="CHEBI:58359"/>
        <dbReference type="ChEBI" id="CHEBI:78520"/>
        <dbReference type="ChEBI" id="CHEBI:78521"/>
        <dbReference type="ChEBI" id="CHEBI:456216"/>
    </reaction>
</comment>
<evidence type="ECO:0000259" key="12">
    <source>
        <dbReference type="SMART" id="SM00845"/>
    </source>
</evidence>
<gene>
    <name evidence="10" type="primary">gatB</name>
    <name evidence="13" type="ORF">A2115_00440</name>
</gene>
<protein>
    <recommendedName>
        <fullName evidence="10">Aspartyl/glutamyl-tRNA(Asn/Gln) amidotransferase subunit B</fullName>
        <shortName evidence="10">Asp/Glu-ADT subunit B</shortName>
        <ecNumber evidence="10">6.3.5.-</ecNumber>
    </recommendedName>
</protein>
<dbReference type="InterPro" id="IPR017958">
    <property type="entry name" value="Gln-tRNA_amidoTrfase_suB_CS"/>
</dbReference>
<dbReference type="NCBIfam" id="TIGR00133">
    <property type="entry name" value="gatB"/>
    <property type="match status" value="1"/>
</dbReference>
<dbReference type="PROSITE" id="PS01234">
    <property type="entry name" value="GATB"/>
    <property type="match status" value="1"/>
</dbReference>
<dbReference type="InterPro" id="IPR023168">
    <property type="entry name" value="GatB_Yqey_C_2"/>
</dbReference>
<evidence type="ECO:0000256" key="1">
    <source>
        <dbReference type="ARBA" id="ARBA00005306"/>
    </source>
</evidence>
<dbReference type="GO" id="GO:0070681">
    <property type="term" value="P:glutaminyl-tRNAGln biosynthesis via transamidation"/>
    <property type="evidence" value="ECO:0007669"/>
    <property type="project" value="TreeGrafter"/>
</dbReference>
<evidence type="ECO:0000256" key="3">
    <source>
        <dbReference type="ARBA" id="ARBA00022598"/>
    </source>
</evidence>
<organism evidence="13 14">
    <name type="scientific">Candidatus Woesebacteria bacterium GWA1_41_8</name>
    <dbReference type="NCBI Taxonomy" id="1802471"/>
    <lineage>
        <taxon>Bacteria</taxon>
        <taxon>Candidatus Woeseibacteriota</taxon>
    </lineage>
</organism>
<dbReference type="STRING" id="1802471.A2115_00440"/>
<evidence type="ECO:0000313" key="14">
    <source>
        <dbReference type="Proteomes" id="UP000176198"/>
    </source>
</evidence>
<dbReference type="SUPFAM" id="SSF55931">
    <property type="entry name" value="Glutamine synthetase/guanido kinase"/>
    <property type="match status" value="1"/>
</dbReference>
<dbReference type="PANTHER" id="PTHR11659">
    <property type="entry name" value="GLUTAMYL-TRNA GLN AMIDOTRANSFERASE SUBUNIT B MITOCHONDRIAL AND PROKARYOTIC PET112-RELATED"/>
    <property type="match status" value="1"/>
</dbReference>
<proteinExistence type="inferred from homology"/>
<dbReference type="EC" id="6.3.5.-" evidence="10"/>
<evidence type="ECO:0000256" key="10">
    <source>
        <dbReference type="HAMAP-Rule" id="MF_00121"/>
    </source>
</evidence>
<keyword evidence="3 10" id="KW-0436">Ligase</keyword>
<dbReference type="NCBIfam" id="NF004012">
    <property type="entry name" value="PRK05477.1-2"/>
    <property type="match status" value="1"/>
</dbReference>
<accession>A0A1F7WGF4</accession>
<comment type="subunit">
    <text evidence="2 10">Heterotrimer of A, B and C subunits.</text>
</comment>
<feature type="region of interest" description="Disordered" evidence="11">
    <location>
        <begin position="242"/>
        <end position="261"/>
    </location>
</feature>
<dbReference type="GO" id="GO:0005524">
    <property type="term" value="F:ATP binding"/>
    <property type="evidence" value="ECO:0007669"/>
    <property type="project" value="UniProtKB-KW"/>
</dbReference>
<comment type="catalytic activity">
    <reaction evidence="8 10">
        <text>L-aspartyl-tRNA(Asn) + L-glutamine + ATP + H2O = L-asparaginyl-tRNA(Asn) + L-glutamate + ADP + phosphate + 2 H(+)</text>
        <dbReference type="Rhea" id="RHEA:14513"/>
        <dbReference type="Rhea" id="RHEA-COMP:9674"/>
        <dbReference type="Rhea" id="RHEA-COMP:9677"/>
        <dbReference type="ChEBI" id="CHEBI:15377"/>
        <dbReference type="ChEBI" id="CHEBI:15378"/>
        <dbReference type="ChEBI" id="CHEBI:29985"/>
        <dbReference type="ChEBI" id="CHEBI:30616"/>
        <dbReference type="ChEBI" id="CHEBI:43474"/>
        <dbReference type="ChEBI" id="CHEBI:58359"/>
        <dbReference type="ChEBI" id="CHEBI:78515"/>
        <dbReference type="ChEBI" id="CHEBI:78516"/>
        <dbReference type="ChEBI" id="CHEBI:456216"/>
    </reaction>
</comment>
<evidence type="ECO:0000256" key="11">
    <source>
        <dbReference type="SAM" id="MobiDB-lite"/>
    </source>
</evidence>
<dbReference type="Gene3D" id="1.10.10.410">
    <property type="match status" value="1"/>
</dbReference>
<dbReference type="InterPro" id="IPR004413">
    <property type="entry name" value="GatB"/>
</dbReference>
<reference evidence="13 14" key="1">
    <citation type="journal article" date="2016" name="Nat. Commun.">
        <title>Thousands of microbial genomes shed light on interconnected biogeochemical processes in an aquifer system.</title>
        <authorList>
            <person name="Anantharaman K."/>
            <person name="Brown C.T."/>
            <person name="Hug L.A."/>
            <person name="Sharon I."/>
            <person name="Castelle C.J."/>
            <person name="Probst A.J."/>
            <person name="Thomas B.C."/>
            <person name="Singh A."/>
            <person name="Wilkins M.J."/>
            <person name="Karaoz U."/>
            <person name="Brodie E.L."/>
            <person name="Williams K.H."/>
            <person name="Hubbard S.S."/>
            <person name="Banfield J.F."/>
        </authorList>
    </citation>
    <scope>NUCLEOTIDE SEQUENCE [LARGE SCALE GENOMIC DNA]</scope>
</reference>
<dbReference type="NCBIfam" id="NF004014">
    <property type="entry name" value="PRK05477.1-4"/>
    <property type="match status" value="1"/>
</dbReference>
<dbReference type="GO" id="GO:0006412">
    <property type="term" value="P:translation"/>
    <property type="evidence" value="ECO:0007669"/>
    <property type="project" value="UniProtKB-UniRule"/>
</dbReference>
<comment type="similarity">
    <text evidence="1 10">Belongs to the GatB/GatE family. GatB subfamily.</text>
</comment>
<evidence type="ECO:0000256" key="9">
    <source>
        <dbReference type="ARBA" id="ARBA00047913"/>
    </source>
</evidence>
<dbReference type="InterPro" id="IPR006075">
    <property type="entry name" value="Asn/Gln-tRNA_Trfase_suB/E_cat"/>
</dbReference>
<evidence type="ECO:0000313" key="13">
    <source>
        <dbReference type="EMBL" id="OGM01901.1"/>
    </source>
</evidence>
<dbReference type="GO" id="GO:0050566">
    <property type="term" value="F:asparaginyl-tRNA synthase (glutamine-hydrolyzing) activity"/>
    <property type="evidence" value="ECO:0007669"/>
    <property type="project" value="RHEA"/>
</dbReference>
<dbReference type="InterPro" id="IPR014746">
    <property type="entry name" value="Gln_synth/guanido_kin_cat_dom"/>
</dbReference>
<evidence type="ECO:0000256" key="6">
    <source>
        <dbReference type="ARBA" id="ARBA00022917"/>
    </source>
</evidence>
<dbReference type="SUPFAM" id="SSF89095">
    <property type="entry name" value="GatB/YqeY motif"/>
    <property type="match status" value="2"/>
</dbReference>
<dbReference type="EMBL" id="MGFJ01000036">
    <property type="protein sequence ID" value="OGM01901.1"/>
    <property type="molecule type" value="Genomic_DNA"/>
</dbReference>
<evidence type="ECO:0000256" key="7">
    <source>
        <dbReference type="ARBA" id="ARBA00024799"/>
    </source>
</evidence>
<evidence type="ECO:0000256" key="5">
    <source>
        <dbReference type="ARBA" id="ARBA00022840"/>
    </source>
</evidence>
<dbReference type="InterPro" id="IPR018027">
    <property type="entry name" value="Asn/Gln_amidotransferase"/>
</dbReference>
<comment type="caution">
    <text evidence="13">The sequence shown here is derived from an EMBL/GenBank/DDBJ whole genome shotgun (WGS) entry which is preliminary data.</text>
</comment>
<dbReference type="HAMAP" id="MF_00121">
    <property type="entry name" value="GatB"/>
    <property type="match status" value="1"/>
</dbReference>
<name>A0A1F7WGF4_9BACT</name>
<dbReference type="Pfam" id="PF02934">
    <property type="entry name" value="GatB_N"/>
    <property type="match status" value="1"/>
</dbReference>
<dbReference type="AlphaFoldDB" id="A0A1F7WGF4"/>
<comment type="function">
    <text evidence="7 10">Allows the formation of correctly charged Asn-tRNA(Asn) or Gln-tRNA(Gln) through the transamidation of misacylated Asp-tRNA(Asn) or Glu-tRNA(Gln) in organisms which lack either or both of asparaginyl-tRNA or glutaminyl-tRNA synthetases. The reaction takes place in the presence of glutamine and ATP through an activated phospho-Asp-tRNA(Asn) or phospho-Glu-tRNA(Gln).</text>
</comment>
<dbReference type="PANTHER" id="PTHR11659:SF0">
    <property type="entry name" value="GLUTAMYL-TRNA(GLN) AMIDOTRANSFERASE SUBUNIT B, MITOCHONDRIAL"/>
    <property type="match status" value="1"/>
</dbReference>
<evidence type="ECO:0000256" key="8">
    <source>
        <dbReference type="ARBA" id="ARBA00047380"/>
    </source>
</evidence>
<keyword evidence="6 10" id="KW-0648">Protein biosynthesis</keyword>